<comment type="caution">
    <text evidence="2">The sequence shown here is derived from an EMBL/GenBank/DDBJ whole genome shotgun (WGS) entry which is preliminary data.</text>
</comment>
<protein>
    <submittedName>
        <fullName evidence="2">Uncharacterized protein</fullName>
    </submittedName>
</protein>
<organism evidence="2 3">
    <name type="scientific">Bradyrhizobium diazoefficiens SEMIA 5080</name>
    <dbReference type="NCBI Taxonomy" id="754504"/>
    <lineage>
        <taxon>Bacteria</taxon>
        <taxon>Pseudomonadati</taxon>
        <taxon>Pseudomonadota</taxon>
        <taxon>Alphaproteobacteria</taxon>
        <taxon>Hyphomicrobiales</taxon>
        <taxon>Nitrobacteraceae</taxon>
        <taxon>Bradyrhizobium</taxon>
    </lineage>
</organism>
<name>A0A837CPF8_9BRAD</name>
<evidence type="ECO:0000313" key="2">
    <source>
        <dbReference type="EMBL" id="KGJ71042.1"/>
    </source>
</evidence>
<reference evidence="2 3" key="1">
    <citation type="journal article" date="2014" name="BMC Genomics">
        <title>Comparative genomics of Bradyrhizobium japonicum CPAC 15 and Bradyrhizobium diazoefficiens CPAC 7: elite model strains for understanding symbiotic performance with soybean.</title>
        <authorList>
            <person name="Siqueira A.F."/>
            <person name="Ormeno-Orrillo E."/>
            <person name="Souza R.C."/>
            <person name="Rodrigues E.P."/>
            <person name="Almeida L.G."/>
            <person name="Barcellos F.G."/>
            <person name="Batista J.S."/>
            <person name="Nakatami A.S."/>
            <person name="Martinez-Romero E."/>
            <person name="Vasconcelos A.T."/>
            <person name="Hungria M."/>
        </authorList>
    </citation>
    <scope>NUCLEOTIDE SEQUENCE [LARGE SCALE GENOMIC DNA]</scope>
    <source>
        <strain evidence="2 3">SEMIA 5080</strain>
    </source>
</reference>
<keyword evidence="1" id="KW-0472">Membrane</keyword>
<sequence length="98" mass="10757">MAIDVVAVLQKAPQRARPDMQVHPKAYLQLIARLWHFRASPLRNRDPDSQDASALLVYIAVVLALLLAVLEIDIHSAQLQSLGLLGDPIGINPIFMGP</sequence>
<dbReference type="AlphaFoldDB" id="A0A837CPF8"/>
<dbReference type="EMBL" id="ADOU02000004">
    <property type="protein sequence ID" value="KGJ71042.1"/>
    <property type="molecule type" value="Genomic_DNA"/>
</dbReference>
<keyword evidence="1" id="KW-0812">Transmembrane</keyword>
<feature type="transmembrane region" description="Helical" evidence="1">
    <location>
        <begin position="52"/>
        <end position="70"/>
    </location>
</feature>
<gene>
    <name evidence="2" type="ORF">BJA5080_06315</name>
</gene>
<evidence type="ECO:0000256" key="1">
    <source>
        <dbReference type="SAM" id="Phobius"/>
    </source>
</evidence>
<accession>A0A837CPF8</accession>
<keyword evidence="1" id="KW-1133">Transmembrane helix</keyword>
<proteinExistence type="predicted"/>
<dbReference type="Proteomes" id="UP000024900">
    <property type="component" value="Unassembled WGS sequence"/>
</dbReference>
<evidence type="ECO:0000313" key="3">
    <source>
        <dbReference type="Proteomes" id="UP000024900"/>
    </source>
</evidence>